<comment type="caution">
    <text evidence="4">The sequence shown here is derived from an EMBL/GenBank/DDBJ whole genome shotgun (WGS) entry which is preliminary data.</text>
</comment>
<gene>
    <name evidence="4" type="ORF">BE08_42410</name>
</gene>
<dbReference type="GO" id="GO:0032259">
    <property type="term" value="P:methylation"/>
    <property type="evidence" value="ECO:0007669"/>
    <property type="project" value="UniProtKB-KW"/>
</dbReference>
<feature type="domain" description="tRNA/rRNA methyltransferase SpoU type" evidence="3">
    <location>
        <begin position="24"/>
        <end position="157"/>
    </location>
</feature>
<evidence type="ECO:0000313" key="4">
    <source>
        <dbReference type="EMBL" id="KYF53928.1"/>
    </source>
</evidence>
<dbReference type="Gene3D" id="3.40.1280.10">
    <property type="match status" value="1"/>
</dbReference>
<dbReference type="EMBL" id="JELY01001995">
    <property type="protein sequence ID" value="KYF53928.1"/>
    <property type="molecule type" value="Genomic_DNA"/>
</dbReference>
<dbReference type="GO" id="GO:0006396">
    <property type="term" value="P:RNA processing"/>
    <property type="evidence" value="ECO:0007669"/>
    <property type="project" value="InterPro"/>
</dbReference>
<dbReference type="Pfam" id="PF00588">
    <property type="entry name" value="SpoU_methylase"/>
    <property type="match status" value="1"/>
</dbReference>
<dbReference type="Proteomes" id="UP000075420">
    <property type="component" value="Unassembled WGS sequence"/>
</dbReference>
<evidence type="ECO:0000259" key="3">
    <source>
        <dbReference type="Pfam" id="PF00588"/>
    </source>
</evidence>
<dbReference type="GO" id="GO:0008173">
    <property type="term" value="F:RNA methyltransferase activity"/>
    <property type="evidence" value="ECO:0007669"/>
    <property type="project" value="InterPro"/>
</dbReference>
<accession>A0A150PEK0</accession>
<dbReference type="InterPro" id="IPR029028">
    <property type="entry name" value="Alpha/beta_knot_MTases"/>
</dbReference>
<proteinExistence type="predicted"/>
<dbReference type="InterPro" id="IPR001537">
    <property type="entry name" value="SpoU_MeTrfase"/>
</dbReference>
<name>A0A150PEK0_SORCE</name>
<evidence type="ECO:0000313" key="5">
    <source>
        <dbReference type="Proteomes" id="UP000075420"/>
    </source>
</evidence>
<evidence type="ECO:0000256" key="1">
    <source>
        <dbReference type="ARBA" id="ARBA00022603"/>
    </source>
</evidence>
<dbReference type="GO" id="GO:0003723">
    <property type="term" value="F:RNA binding"/>
    <property type="evidence" value="ECO:0007669"/>
    <property type="project" value="InterPro"/>
</dbReference>
<organism evidence="4 5">
    <name type="scientific">Sorangium cellulosum</name>
    <name type="common">Polyangium cellulosum</name>
    <dbReference type="NCBI Taxonomy" id="56"/>
    <lineage>
        <taxon>Bacteria</taxon>
        <taxon>Pseudomonadati</taxon>
        <taxon>Myxococcota</taxon>
        <taxon>Polyangia</taxon>
        <taxon>Polyangiales</taxon>
        <taxon>Polyangiaceae</taxon>
        <taxon>Sorangium</taxon>
    </lineage>
</organism>
<dbReference type="SUPFAM" id="SSF75217">
    <property type="entry name" value="alpha/beta knot"/>
    <property type="match status" value="1"/>
</dbReference>
<dbReference type="InterPro" id="IPR051259">
    <property type="entry name" value="rRNA_Methyltransferase"/>
</dbReference>
<protein>
    <submittedName>
        <fullName evidence="4">SpoU rRNA methylase</fullName>
    </submittedName>
</protein>
<keyword evidence="1 4" id="KW-0489">Methyltransferase</keyword>
<sequence>MKIPPFGLTTQQIREELAPLRNDFSVAVCRAKNPFNIGAIIRVAHSFLVREIFLIGTEPYYERASMGMQKYETIVECPDEAAFLEAARGRPLIGVERDHARRTLWEAPLPPGLVFLFGSEDDGLPPALLDACEDVIAIPMYGINHSYPVAIAAGMILCEWARRRDPRGGVTRAGG</sequence>
<keyword evidence="2" id="KW-0808">Transferase</keyword>
<dbReference type="PANTHER" id="PTHR43191:SF2">
    <property type="entry name" value="RRNA METHYLTRANSFERASE 3, MITOCHONDRIAL"/>
    <property type="match status" value="1"/>
</dbReference>
<dbReference type="InterPro" id="IPR029026">
    <property type="entry name" value="tRNA_m1G_MTases_N"/>
</dbReference>
<dbReference type="AlphaFoldDB" id="A0A150PEK0"/>
<dbReference type="PANTHER" id="PTHR43191">
    <property type="entry name" value="RRNA METHYLTRANSFERASE 3"/>
    <property type="match status" value="1"/>
</dbReference>
<reference evidence="4 5" key="1">
    <citation type="submission" date="2014-02" db="EMBL/GenBank/DDBJ databases">
        <title>The small core and large imbalanced accessory genome model reveals a collaborative survival strategy of Sorangium cellulosum strains in nature.</title>
        <authorList>
            <person name="Han K."/>
            <person name="Peng R."/>
            <person name="Blom J."/>
            <person name="Li Y.-Z."/>
        </authorList>
    </citation>
    <scope>NUCLEOTIDE SEQUENCE [LARGE SCALE GENOMIC DNA]</scope>
    <source>
        <strain evidence="4 5">So0157-25</strain>
    </source>
</reference>
<evidence type="ECO:0000256" key="2">
    <source>
        <dbReference type="ARBA" id="ARBA00022679"/>
    </source>
</evidence>